<dbReference type="EMBL" id="CAJPWZ010003003">
    <property type="protein sequence ID" value="CAG2249819.1"/>
    <property type="molecule type" value="Genomic_DNA"/>
</dbReference>
<proteinExistence type="predicted"/>
<protein>
    <recommendedName>
        <fullName evidence="2">B box-type domain-containing protein</fullName>
    </recommendedName>
</protein>
<dbReference type="InterPro" id="IPR000315">
    <property type="entry name" value="Znf_B-box"/>
</dbReference>
<dbReference type="OrthoDB" id="10316039at2759"/>
<keyword evidence="1" id="KW-0479">Metal-binding</keyword>
<evidence type="ECO:0000259" key="2">
    <source>
        <dbReference type="PROSITE" id="PS50119"/>
    </source>
</evidence>
<sequence length="474" mass="54946">MELPELFCDICLQLNVKRFASVWCSECGEKKCEECEQKHQVQKATRHHNTIAIEDFQLLPDSIANIRQECEFHKETFEFYCHIHYIPLCKCCITEQHKECTELKPLQEIVKNVKESVAFEDLEHRVKDVLEIVTKIAKVQHENRTHLEGKHADIIAEVEFVKTIVNSHLDQLKQDLLNQLTEHQEHTNRVIKSLDDMKRSVGAIRNELTKSKEHASDFQTFLYINEWDSKVQKYETEINAVEYHEGKIELTIELSLILEQIIHAITEFGVLDVSFSNPERLSLRKDRHGHLFIRTPNLLNRVKLTNIETVRIPKKLKTFPRNIIRGCDMLSDGRLVLVDMINKKLMLMDLNGTCAKYLNLKNESYDAAVIEDSLVAVTLVEKKEVVIIDLNCSEIQRSFPVTNRCFGIVFKDGKFYVCCDHRMVQVVLLSGEIFSTLSLVEPATYCSMFNDKLYFATQYLSNGVYCCDFNGNVH</sequence>
<keyword evidence="4" id="KW-1185">Reference proteome</keyword>
<dbReference type="PANTHER" id="PTHR25462">
    <property type="entry name" value="BONUS, ISOFORM C-RELATED"/>
    <property type="match status" value="1"/>
</dbReference>
<evidence type="ECO:0000313" key="3">
    <source>
        <dbReference type="EMBL" id="CAG2249819.1"/>
    </source>
</evidence>
<dbReference type="SUPFAM" id="SSF101898">
    <property type="entry name" value="NHL repeat"/>
    <property type="match status" value="1"/>
</dbReference>
<dbReference type="GO" id="GO:0006513">
    <property type="term" value="P:protein monoubiquitination"/>
    <property type="evidence" value="ECO:0007669"/>
    <property type="project" value="TreeGrafter"/>
</dbReference>
<name>A0A8S3V4N7_MYTED</name>
<keyword evidence="1" id="KW-0863">Zinc-finger</keyword>
<evidence type="ECO:0000313" key="4">
    <source>
        <dbReference type="Proteomes" id="UP000683360"/>
    </source>
</evidence>
<dbReference type="GO" id="GO:0008270">
    <property type="term" value="F:zinc ion binding"/>
    <property type="evidence" value="ECO:0007669"/>
    <property type="project" value="UniProtKB-KW"/>
</dbReference>
<organism evidence="3 4">
    <name type="scientific">Mytilus edulis</name>
    <name type="common">Blue mussel</name>
    <dbReference type="NCBI Taxonomy" id="6550"/>
    <lineage>
        <taxon>Eukaryota</taxon>
        <taxon>Metazoa</taxon>
        <taxon>Spiralia</taxon>
        <taxon>Lophotrochozoa</taxon>
        <taxon>Mollusca</taxon>
        <taxon>Bivalvia</taxon>
        <taxon>Autobranchia</taxon>
        <taxon>Pteriomorphia</taxon>
        <taxon>Mytilida</taxon>
        <taxon>Mytiloidea</taxon>
        <taxon>Mytilidae</taxon>
        <taxon>Mytilinae</taxon>
        <taxon>Mytilus</taxon>
    </lineage>
</organism>
<reference evidence="3" key="1">
    <citation type="submission" date="2021-03" db="EMBL/GenBank/DDBJ databases">
        <authorList>
            <person name="Bekaert M."/>
        </authorList>
    </citation>
    <scope>NUCLEOTIDE SEQUENCE</scope>
</reference>
<evidence type="ECO:0000256" key="1">
    <source>
        <dbReference type="PROSITE-ProRule" id="PRU00024"/>
    </source>
</evidence>
<feature type="domain" description="B box-type" evidence="2">
    <location>
        <begin position="3"/>
        <end position="53"/>
    </location>
</feature>
<dbReference type="GO" id="GO:0061630">
    <property type="term" value="F:ubiquitin protein ligase activity"/>
    <property type="evidence" value="ECO:0007669"/>
    <property type="project" value="TreeGrafter"/>
</dbReference>
<gene>
    <name evidence="3" type="ORF">MEDL_61569</name>
</gene>
<dbReference type="AlphaFoldDB" id="A0A8S3V4N7"/>
<keyword evidence="1" id="KW-0862">Zinc</keyword>
<dbReference type="InterPro" id="IPR047153">
    <property type="entry name" value="TRIM45/56/19-like"/>
</dbReference>
<accession>A0A8S3V4N7</accession>
<comment type="caution">
    <text evidence="3">The sequence shown here is derived from an EMBL/GenBank/DDBJ whole genome shotgun (WGS) entry which is preliminary data.</text>
</comment>
<dbReference type="PROSITE" id="PS50119">
    <property type="entry name" value="ZF_BBOX"/>
    <property type="match status" value="1"/>
</dbReference>
<dbReference type="PANTHER" id="PTHR25462:SF229">
    <property type="entry name" value="TRANSCRIPTION INTERMEDIARY FACTOR 1-BETA"/>
    <property type="match status" value="1"/>
</dbReference>
<dbReference type="Proteomes" id="UP000683360">
    <property type="component" value="Unassembled WGS sequence"/>
</dbReference>
<dbReference type="Gene3D" id="3.30.160.60">
    <property type="entry name" value="Classic Zinc Finger"/>
    <property type="match status" value="1"/>
</dbReference>